<feature type="transmembrane region" description="Helical" evidence="3">
    <location>
        <begin position="289"/>
        <end position="306"/>
    </location>
</feature>
<feature type="transmembrane region" description="Helical" evidence="3">
    <location>
        <begin position="265"/>
        <end position="283"/>
    </location>
</feature>
<accession>A0A517SES5</accession>
<protein>
    <recommendedName>
        <fullName evidence="6">Phage-related minor tail protein</fullName>
    </recommendedName>
</protein>
<dbReference type="RefSeq" id="WP_145030470.1">
    <property type="nucleotide sequence ID" value="NZ_CP036271.1"/>
</dbReference>
<evidence type="ECO:0000256" key="2">
    <source>
        <dbReference type="SAM" id="MobiDB-lite"/>
    </source>
</evidence>
<feature type="transmembrane region" description="Helical" evidence="3">
    <location>
        <begin position="357"/>
        <end position="379"/>
    </location>
</feature>
<evidence type="ECO:0008006" key="6">
    <source>
        <dbReference type="Google" id="ProtNLM"/>
    </source>
</evidence>
<feature type="compositionally biased region" description="Basic and acidic residues" evidence="2">
    <location>
        <begin position="755"/>
        <end position="768"/>
    </location>
</feature>
<dbReference type="EMBL" id="CP036271">
    <property type="protein sequence ID" value="QDT54631.1"/>
    <property type="molecule type" value="Genomic_DNA"/>
</dbReference>
<evidence type="ECO:0000256" key="3">
    <source>
        <dbReference type="SAM" id="Phobius"/>
    </source>
</evidence>
<keyword evidence="3" id="KW-0472">Membrane</keyword>
<dbReference type="KEGG" id="ccos:Pan44_26660"/>
<keyword evidence="3" id="KW-1133">Transmembrane helix</keyword>
<evidence type="ECO:0000313" key="4">
    <source>
        <dbReference type="EMBL" id="QDT54631.1"/>
    </source>
</evidence>
<reference evidence="4 5" key="1">
    <citation type="submission" date="2019-02" db="EMBL/GenBank/DDBJ databases">
        <title>Deep-cultivation of Planctomycetes and their phenomic and genomic characterization uncovers novel biology.</title>
        <authorList>
            <person name="Wiegand S."/>
            <person name="Jogler M."/>
            <person name="Boedeker C."/>
            <person name="Pinto D."/>
            <person name="Vollmers J."/>
            <person name="Rivas-Marin E."/>
            <person name="Kohn T."/>
            <person name="Peeters S.H."/>
            <person name="Heuer A."/>
            <person name="Rast P."/>
            <person name="Oberbeckmann S."/>
            <person name="Bunk B."/>
            <person name="Jeske O."/>
            <person name="Meyerdierks A."/>
            <person name="Storesund J.E."/>
            <person name="Kallscheuer N."/>
            <person name="Luecker S."/>
            <person name="Lage O.M."/>
            <person name="Pohl T."/>
            <person name="Merkel B.J."/>
            <person name="Hornburger P."/>
            <person name="Mueller R.-W."/>
            <person name="Bruemmer F."/>
            <person name="Labrenz M."/>
            <person name="Spormann A.M."/>
            <person name="Op den Camp H."/>
            <person name="Overmann J."/>
            <person name="Amann R."/>
            <person name="Jetten M.S.M."/>
            <person name="Mascher T."/>
            <person name="Medema M.H."/>
            <person name="Devos D.P."/>
            <person name="Kaster A.-K."/>
            <person name="Ovreas L."/>
            <person name="Rohde M."/>
            <person name="Galperin M.Y."/>
            <person name="Jogler C."/>
        </authorList>
    </citation>
    <scope>NUCLEOTIDE SEQUENCE [LARGE SCALE GENOMIC DNA]</scope>
    <source>
        <strain evidence="4 5">Pan44</strain>
    </source>
</reference>
<feature type="transmembrane region" description="Helical" evidence="3">
    <location>
        <begin position="391"/>
        <end position="414"/>
    </location>
</feature>
<feature type="region of interest" description="Disordered" evidence="2">
    <location>
        <begin position="755"/>
        <end position="781"/>
    </location>
</feature>
<keyword evidence="5" id="KW-1185">Reference proteome</keyword>
<gene>
    <name evidence="4" type="ORF">Pan44_26660</name>
</gene>
<evidence type="ECO:0000256" key="1">
    <source>
        <dbReference type="SAM" id="Coils"/>
    </source>
</evidence>
<feature type="region of interest" description="Disordered" evidence="2">
    <location>
        <begin position="683"/>
        <end position="707"/>
    </location>
</feature>
<sequence>MAATAGAIRTGRAFVELFTEDSAMMKGLRSAKRKFEAWSSAIARIAAASMAGAAALATPLVAATKAWSDMASEMVDAADRTGASVSSLSELRFAAEQSGASFEDLEVALRKMNITIAEAESGSKPARQALAALGLSAHDLAKLKPDERIAKIAEALSKIASPGKRASIAMDIFGKSAAKLLPLLSLGAKGISDLRKQAQDLGLTLNDEDARAAEAFGDELAQLVMVIGRIRVILGSALLPVMRSFVNAAIDGAKVAAKWVNEHKGIAQIALTAAVGLAAFSVALTPLSALLKGAAIVTGFFASAWLSIGQVLGVAGKLITATSAALKFATATTFAAARSLQLLTVSLNVMKASWATAVSVFVAAKSAIAAMTVATMTLGPALLTTAAMMRTAFVSGLVAIHAAVLATRAAVIAFPAAVRTAMVTARVWIMSCRAAIVSLRMSFTALQVAAAMAFTVLSKNPLRSLSVVLQAVRGAVAGLIPMLIALGLKIAFWGLLLYGVAAAAKAVFPMLVSAGGSAISWITSKFVGFGSTVRQMFNGFGGWAGTAFSAVKGFAVEAAGDSVQAWKVVQDAIASGDWGTAAKVMWSLIKLEWARGVNALQASWQQAKTWILDIWDAISDGISLGWIELTSFLTKTWASTVAGFQSTLASAQNAIADKIVGLMAMFDSSIDPDDVRKTLQEDFTRSQKTIGENNKRAQQGANDAREKGLQEWNQADQARKQAREQQADKNIADAAEELKKAQEDFGKVLRDGRAKIAEDRPGTGEADPKATGLGLGGVQKTTGQQMEGTFSNLAGRMLTAGTGMGGVEQTLRDILQEQRAYNKKLNQLLKPAADPQLLLRT</sequence>
<feature type="coiled-coil region" evidence="1">
    <location>
        <begin position="724"/>
        <end position="751"/>
    </location>
</feature>
<feature type="transmembrane region" description="Helical" evidence="3">
    <location>
        <begin position="506"/>
        <end position="527"/>
    </location>
</feature>
<keyword evidence="3" id="KW-0812">Transmembrane</keyword>
<evidence type="ECO:0000313" key="5">
    <source>
        <dbReference type="Proteomes" id="UP000315700"/>
    </source>
</evidence>
<organism evidence="4 5">
    <name type="scientific">Caulifigura coniformis</name>
    <dbReference type="NCBI Taxonomy" id="2527983"/>
    <lineage>
        <taxon>Bacteria</taxon>
        <taxon>Pseudomonadati</taxon>
        <taxon>Planctomycetota</taxon>
        <taxon>Planctomycetia</taxon>
        <taxon>Planctomycetales</taxon>
        <taxon>Planctomycetaceae</taxon>
        <taxon>Caulifigura</taxon>
    </lineage>
</organism>
<feature type="compositionally biased region" description="Polar residues" evidence="2">
    <location>
        <begin position="686"/>
        <end position="701"/>
    </location>
</feature>
<proteinExistence type="predicted"/>
<dbReference type="AlphaFoldDB" id="A0A517SES5"/>
<dbReference type="Proteomes" id="UP000315700">
    <property type="component" value="Chromosome"/>
</dbReference>
<keyword evidence="1" id="KW-0175">Coiled coil</keyword>
<dbReference type="OrthoDB" id="292050at2"/>
<name>A0A517SES5_9PLAN</name>
<feature type="transmembrane region" description="Helical" evidence="3">
    <location>
        <begin position="478"/>
        <end position="500"/>
    </location>
</feature>
<feature type="transmembrane region" description="Helical" evidence="3">
    <location>
        <begin position="434"/>
        <end position="457"/>
    </location>
</feature>
<dbReference type="InParanoid" id="A0A517SES5"/>